<reference evidence="1" key="1">
    <citation type="submission" date="2021-12" db="EMBL/GenBank/DDBJ databases">
        <title>Prjna785345.</title>
        <authorList>
            <person name="Rujirawat T."/>
            <person name="Krajaejun T."/>
        </authorList>
    </citation>
    <scope>NUCLEOTIDE SEQUENCE</scope>
    <source>
        <strain evidence="1">Pi057C3</strain>
    </source>
</reference>
<gene>
    <name evidence="1" type="ORF">P43SY_008645</name>
</gene>
<name>A0AAD5LYU2_PYTIN</name>
<sequence>MCQIAASVSGEELLRVCSRKRCRMHVDLYDALMCADDSDSSSDSTKRMKLAVPSPRSLVTAELMASLTVSTPTSTRRSSPKSFTPTECSLRALHLTPSSPAAYKTDMCADLDLEVKLLQYTVDEMQANVNNAATRIAELRGLVQQLIALDAAP</sequence>
<dbReference type="EMBL" id="JAKCXM010000299">
    <property type="protein sequence ID" value="KAJ0396344.1"/>
    <property type="molecule type" value="Genomic_DNA"/>
</dbReference>
<evidence type="ECO:0000313" key="1">
    <source>
        <dbReference type="EMBL" id="KAJ0396344.1"/>
    </source>
</evidence>
<accession>A0AAD5LYU2</accession>
<keyword evidence="2" id="KW-1185">Reference proteome</keyword>
<comment type="caution">
    <text evidence="1">The sequence shown here is derived from an EMBL/GenBank/DDBJ whole genome shotgun (WGS) entry which is preliminary data.</text>
</comment>
<dbReference type="Proteomes" id="UP001209570">
    <property type="component" value="Unassembled WGS sequence"/>
</dbReference>
<evidence type="ECO:0000313" key="2">
    <source>
        <dbReference type="Proteomes" id="UP001209570"/>
    </source>
</evidence>
<proteinExistence type="predicted"/>
<protein>
    <submittedName>
        <fullName evidence="1">Uncharacterized protein</fullName>
    </submittedName>
</protein>
<dbReference type="AlphaFoldDB" id="A0AAD5LYU2"/>
<organism evidence="1 2">
    <name type="scientific">Pythium insidiosum</name>
    <name type="common">Pythiosis disease agent</name>
    <dbReference type="NCBI Taxonomy" id="114742"/>
    <lineage>
        <taxon>Eukaryota</taxon>
        <taxon>Sar</taxon>
        <taxon>Stramenopiles</taxon>
        <taxon>Oomycota</taxon>
        <taxon>Peronosporomycetes</taxon>
        <taxon>Pythiales</taxon>
        <taxon>Pythiaceae</taxon>
        <taxon>Pythium</taxon>
    </lineage>
</organism>